<dbReference type="Proteomes" id="UP000603904">
    <property type="component" value="Unassembled WGS sequence"/>
</dbReference>
<reference evidence="1 2" key="1">
    <citation type="submission" date="2021-01" db="EMBL/GenBank/DDBJ databases">
        <title>Whole genome shotgun sequence of Microbispora corallina NBRC 16416.</title>
        <authorList>
            <person name="Komaki H."/>
            <person name="Tamura T."/>
        </authorList>
    </citation>
    <scope>NUCLEOTIDE SEQUENCE [LARGE SCALE GENOMIC DNA]</scope>
    <source>
        <strain evidence="1 2">NBRC 16416</strain>
    </source>
</reference>
<organism evidence="1 2">
    <name type="scientific">Microbispora corallina</name>
    <dbReference type="NCBI Taxonomy" id="83302"/>
    <lineage>
        <taxon>Bacteria</taxon>
        <taxon>Bacillati</taxon>
        <taxon>Actinomycetota</taxon>
        <taxon>Actinomycetes</taxon>
        <taxon>Streptosporangiales</taxon>
        <taxon>Streptosporangiaceae</taxon>
        <taxon>Microbispora</taxon>
    </lineage>
</organism>
<dbReference type="InterPro" id="IPR009351">
    <property type="entry name" value="AlkZ-like"/>
</dbReference>
<evidence type="ECO:0000313" key="1">
    <source>
        <dbReference type="EMBL" id="GIH39085.1"/>
    </source>
</evidence>
<dbReference type="Pfam" id="PF06224">
    <property type="entry name" value="AlkZ-like"/>
    <property type="match status" value="1"/>
</dbReference>
<dbReference type="PANTHER" id="PTHR38479">
    <property type="entry name" value="LMO0824 PROTEIN"/>
    <property type="match status" value="1"/>
</dbReference>
<name>A0ABQ4FW93_9ACTN</name>
<protein>
    <recommendedName>
        <fullName evidence="3">Winged helix DNA-binding domain-containing protein</fullName>
    </recommendedName>
</protein>
<proteinExistence type="predicted"/>
<dbReference type="PANTHER" id="PTHR38479:SF2">
    <property type="entry name" value="WINGED HELIX DNA-BINDING DOMAIN-CONTAINING PROTEIN"/>
    <property type="match status" value="1"/>
</dbReference>
<sequence length="358" mass="39232">MLTRRALNRALLDRQLLLRRHPMTALEAVEHLVGMQSQAPLSPYVGLWTRLTAFAHADLGRLLVEREAVRVALMRGTIHLVSARDCLDLRPVVQPVLERWIRTSYGKSLAGVDLETLVEVTRALTEERPLTFQEIGDLLGERWPGAGGLPQAARGLVPLVQVPPRGVWGAGGQARHTPAESWLGRPMGDGSAVDAMVLRYLAAFGPASVKDVQVWSGLTGLRAVIKRLPDLVSYRDEQGVELFDVPGRPLPDPDVEAPARFLPDFDNVLLSHADRSRIMRDDHKKRVFSVNGIVSPTILVDGFVAGMWRVDLGKDAAVLEIEPFDRLPATARDALAEEGESLLGFAAPAASARSIRFV</sequence>
<dbReference type="EMBL" id="BOOC01000006">
    <property type="protein sequence ID" value="GIH39085.1"/>
    <property type="molecule type" value="Genomic_DNA"/>
</dbReference>
<gene>
    <name evidence="1" type="ORF">Mco01_20850</name>
</gene>
<keyword evidence="2" id="KW-1185">Reference proteome</keyword>
<evidence type="ECO:0000313" key="2">
    <source>
        <dbReference type="Proteomes" id="UP000603904"/>
    </source>
</evidence>
<dbReference type="RefSeq" id="WP_204056660.1">
    <property type="nucleotide sequence ID" value="NZ_BAAAGP010000016.1"/>
</dbReference>
<accession>A0ABQ4FW93</accession>
<comment type="caution">
    <text evidence="1">The sequence shown here is derived from an EMBL/GenBank/DDBJ whole genome shotgun (WGS) entry which is preliminary data.</text>
</comment>
<evidence type="ECO:0008006" key="3">
    <source>
        <dbReference type="Google" id="ProtNLM"/>
    </source>
</evidence>